<comment type="caution">
    <text evidence="3">The sequence shown here is derived from an EMBL/GenBank/DDBJ whole genome shotgun (WGS) entry which is preliminary data.</text>
</comment>
<evidence type="ECO:0008006" key="5">
    <source>
        <dbReference type="Google" id="ProtNLM"/>
    </source>
</evidence>
<feature type="signal peptide" evidence="2">
    <location>
        <begin position="1"/>
        <end position="18"/>
    </location>
</feature>
<dbReference type="AlphaFoldDB" id="A0AAW2EG99"/>
<keyword evidence="4" id="KW-1185">Reference proteome</keyword>
<evidence type="ECO:0000313" key="3">
    <source>
        <dbReference type="EMBL" id="KAL0101783.1"/>
    </source>
</evidence>
<evidence type="ECO:0000256" key="2">
    <source>
        <dbReference type="SAM" id="SignalP"/>
    </source>
</evidence>
<feature type="compositionally biased region" description="Low complexity" evidence="1">
    <location>
        <begin position="70"/>
        <end position="87"/>
    </location>
</feature>
<feature type="region of interest" description="Disordered" evidence="1">
    <location>
        <begin position="67"/>
        <end position="98"/>
    </location>
</feature>
<name>A0AAW2EG99_9HYME</name>
<proteinExistence type="predicted"/>
<evidence type="ECO:0000313" key="4">
    <source>
        <dbReference type="Proteomes" id="UP001430953"/>
    </source>
</evidence>
<protein>
    <recommendedName>
        <fullName evidence="5">Secreted protein</fullName>
    </recommendedName>
</protein>
<feature type="chain" id="PRO_5043923764" description="Secreted protein" evidence="2">
    <location>
        <begin position="19"/>
        <end position="98"/>
    </location>
</feature>
<gene>
    <name evidence="3" type="ORF">PUN28_019133</name>
</gene>
<reference evidence="3 4" key="1">
    <citation type="submission" date="2023-03" db="EMBL/GenBank/DDBJ databases">
        <title>High recombination rates correlate with genetic variation in Cardiocondyla obscurior ants.</title>
        <authorList>
            <person name="Errbii M."/>
        </authorList>
    </citation>
    <scope>NUCLEOTIDE SEQUENCE [LARGE SCALE GENOMIC DNA]</scope>
    <source>
        <strain evidence="3">Alpha-2009</strain>
        <tissue evidence="3">Whole body</tissue>
    </source>
</reference>
<sequence length="98" mass="10397">MVLSVLSLVLSSFRTSLSLPVVVPSACVLSSSNLLSISRTLSLLPSAFSSVIVSIFAILRSPPLESNYRSSLAPHPSSSAEPASSPEDSSRLPYSWNF</sequence>
<organism evidence="3 4">
    <name type="scientific">Cardiocondyla obscurior</name>
    <dbReference type="NCBI Taxonomy" id="286306"/>
    <lineage>
        <taxon>Eukaryota</taxon>
        <taxon>Metazoa</taxon>
        <taxon>Ecdysozoa</taxon>
        <taxon>Arthropoda</taxon>
        <taxon>Hexapoda</taxon>
        <taxon>Insecta</taxon>
        <taxon>Pterygota</taxon>
        <taxon>Neoptera</taxon>
        <taxon>Endopterygota</taxon>
        <taxon>Hymenoptera</taxon>
        <taxon>Apocrita</taxon>
        <taxon>Aculeata</taxon>
        <taxon>Formicoidea</taxon>
        <taxon>Formicidae</taxon>
        <taxon>Myrmicinae</taxon>
        <taxon>Cardiocondyla</taxon>
    </lineage>
</organism>
<dbReference type="EMBL" id="JADYXP020000024">
    <property type="protein sequence ID" value="KAL0101783.1"/>
    <property type="molecule type" value="Genomic_DNA"/>
</dbReference>
<evidence type="ECO:0000256" key="1">
    <source>
        <dbReference type="SAM" id="MobiDB-lite"/>
    </source>
</evidence>
<accession>A0AAW2EG99</accession>
<dbReference type="Proteomes" id="UP001430953">
    <property type="component" value="Unassembled WGS sequence"/>
</dbReference>
<keyword evidence="2" id="KW-0732">Signal</keyword>